<reference evidence="2 3" key="1">
    <citation type="submission" date="2019-07" db="EMBL/GenBank/DDBJ databases">
        <title>Georgenia wutianyii sp. nov. and Georgenia *** sp. nov. isolated from plateau pika (Ochotona curzoniae) in the Qinghai-Tibet plateau of China.</title>
        <authorList>
            <person name="Tian Z."/>
        </authorList>
    </citation>
    <scope>NUCLEOTIDE SEQUENCE [LARGE SCALE GENOMIC DNA]</scope>
    <source>
        <strain evidence="2 3">Z446</strain>
    </source>
</reference>
<organism evidence="2 3">
    <name type="scientific">Georgenia yuyongxinii</name>
    <dbReference type="NCBI Taxonomy" id="2589797"/>
    <lineage>
        <taxon>Bacteria</taxon>
        <taxon>Bacillati</taxon>
        <taxon>Actinomycetota</taxon>
        <taxon>Actinomycetes</taxon>
        <taxon>Micrococcales</taxon>
        <taxon>Bogoriellaceae</taxon>
        <taxon>Georgenia</taxon>
    </lineage>
</organism>
<evidence type="ECO:0000256" key="1">
    <source>
        <dbReference type="SAM" id="Phobius"/>
    </source>
</evidence>
<proteinExistence type="predicted"/>
<dbReference type="Proteomes" id="UP000318693">
    <property type="component" value="Unassembled WGS sequence"/>
</dbReference>
<feature type="transmembrane region" description="Helical" evidence="1">
    <location>
        <begin position="7"/>
        <end position="28"/>
    </location>
</feature>
<dbReference type="EMBL" id="VJXR01000009">
    <property type="protein sequence ID" value="TRW46494.1"/>
    <property type="molecule type" value="Genomic_DNA"/>
</dbReference>
<sequence>MEDTRRLDVLAQAMIGTIAAVAGLMTLLGLNSDRIWATLDDDAGHLPLIAAAVAAVVAIGLSLLALLVEQRRREAALLAGAAVAYLLALLLAVLSAASAANTAGRPTFTSVSLATTADGGAELAFVVKADSLDSDQRIAVEVDTGADFAEQVMVTTLRPSPLGRVEHEATLTLPGDRASSVRIRAARTDDALTECNESAVAPTCVILTVRK</sequence>
<name>A0A552WUP9_9MICO</name>
<comment type="caution">
    <text evidence="2">The sequence shown here is derived from an EMBL/GenBank/DDBJ whole genome shotgun (WGS) entry which is preliminary data.</text>
</comment>
<keyword evidence="3" id="KW-1185">Reference proteome</keyword>
<keyword evidence="1" id="KW-0472">Membrane</keyword>
<gene>
    <name evidence="2" type="ORF">FJ693_05090</name>
</gene>
<keyword evidence="1" id="KW-0812">Transmembrane</keyword>
<keyword evidence="1" id="KW-1133">Transmembrane helix</keyword>
<feature type="transmembrane region" description="Helical" evidence="1">
    <location>
        <begin position="48"/>
        <end position="68"/>
    </location>
</feature>
<dbReference type="RefSeq" id="WP_143417448.1">
    <property type="nucleotide sequence ID" value="NZ_VJXR01000009.1"/>
</dbReference>
<protein>
    <submittedName>
        <fullName evidence="2">Uncharacterized protein</fullName>
    </submittedName>
</protein>
<accession>A0A552WUP9</accession>
<feature type="transmembrane region" description="Helical" evidence="1">
    <location>
        <begin position="75"/>
        <end position="97"/>
    </location>
</feature>
<dbReference type="AlphaFoldDB" id="A0A552WUP9"/>
<evidence type="ECO:0000313" key="2">
    <source>
        <dbReference type="EMBL" id="TRW46494.1"/>
    </source>
</evidence>
<evidence type="ECO:0000313" key="3">
    <source>
        <dbReference type="Proteomes" id="UP000318693"/>
    </source>
</evidence>